<protein>
    <submittedName>
        <fullName evidence="5">Disease resistance protein (TIR-NBS-LRR class), putative</fullName>
    </submittedName>
</protein>
<dbReference type="InterPro" id="IPR042197">
    <property type="entry name" value="Apaf_helical"/>
</dbReference>
<evidence type="ECO:0000313" key="7">
    <source>
        <dbReference type="Proteomes" id="UP000002051"/>
    </source>
</evidence>
<dbReference type="InterPro" id="IPR011713">
    <property type="entry name" value="Leu-rich_rpt_3"/>
</dbReference>
<dbReference type="Gene3D" id="1.10.8.430">
    <property type="entry name" value="Helical domain of apoptotic protease-activating factors"/>
    <property type="match status" value="1"/>
</dbReference>
<dbReference type="InterPro" id="IPR058192">
    <property type="entry name" value="WHD_ROQ1-like"/>
</dbReference>
<dbReference type="GO" id="GO:0006952">
    <property type="term" value="P:defense response"/>
    <property type="evidence" value="ECO:0007669"/>
    <property type="project" value="UniProtKB-KW"/>
</dbReference>
<dbReference type="PANTHER" id="PTHR11017">
    <property type="entry name" value="LEUCINE-RICH REPEAT-CONTAINING PROTEIN"/>
    <property type="match status" value="1"/>
</dbReference>
<dbReference type="Proteomes" id="UP000002051">
    <property type="component" value="Chromosome 6"/>
</dbReference>
<dbReference type="Gene3D" id="3.40.50.10140">
    <property type="entry name" value="Toll/interleukin-1 receptor homology (TIR) domain"/>
    <property type="match status" value="1"/>
</dbReference>
<dbReference type="PROSITE" id="PS50104">
    <property type="entry name" value="TIR"/>
    <property type="match status" value="1"/>
</dbReference>
<dbReference type="InterPro" id="IPR002182">
    <property type="entry name" value="NB-ARC"/>
</dbReference>
<dbReference type="SMART" id="SM00255">
    <property type="entry name" value="TIR"/>
    <property type="match status" value="1"/>
</dbReference>
<dbReference type="InterPro" id="IPR035897">
    <property type="entry name" value="Toll_tir_struct_dom_sf"/>
</dbReference>
<accession>A0A072UA30</accession>
<dbReference type="InterPro" id="IPR000157">
    <property type="entry name" value="TIR_dom"/>
</dbReference>
<dbReference type="SUPFAM" id="SSF52540">
    <property type="entry name" value="P-loop containing nucleoside triphosphate hydrolases"/>
    <property type="match status" value="1"/>
</dbReference>
<keyword evidence="2" id="KW-0677">Repeat</keyword>
<reference evidence="5 7" key="1">
    <citation type="journal article" date="2011" name="Nature">
        <title>The Medicago genome provides insight into the evolution of rhizobial symbioses.</title>
        <authorList>
            <person name="Young N.D."/>
            <person name="Debelle F."/>
            <person name="Oldroyd G.E."/>
            <person name="Geurts R."/>
            <person name="Cannon S.B."/>
            <person name="Udvardi M.K."/>
            <person name="Benedito V.A."/>
            <person name="Mayer K.F."/>
            <person name="Gouzy J."/>
            <person name="Schoof H."/>
            <person name="Van de Peer Y."/>
            <person name="Proost S."/>
            <person name="Cook D.R."/>
            <person name="Meyers B.C."/>
            <person name="Spannagl M."/>
            <person name="Cheung F."/>
            <person name="De Mita S."/>
            <person name="Krishnakumar V."/>
            <person name="Gundlach H."/>
            <person name="Zhou S."/>
            <person name="Mudge J."/>
            <person name="Bharti A.K."/>
            <person name="Murray J.D."/>
            <person name="Naoumkina M.A."/>
            <person name="Rosen B."/>
            <person name="Silverstein K.A."/>
            <person name="Tang H."/>
            <person name="Rombauts S."/>
            <person name="Zhao P.X."/>
            <person name="Zhou P."/>
            <person name="Barbe V."/>
            <person name="Bardou P."/>
            <person name="Bechner M."/>
            <person name="Bellec A."/>
            <person name="Berger A."/>
            <person name="Berges H."/>
            <person name="Bidwell S."/>
            <person name="Bisseling T."/>
            <person name="Choisne N."/>
            <person name="Couloux A."/>
            <person name="Denny R."/>
            <person name="Deshpande S."/>
            <person name="Dai X."/>
            <person name="Doyle J.J."/>
            <person name="Dudez A.M."/>
            <person name="Farmer A.D."/>
            <person name="Fouteau S."/>
            <person name="Franken C."/>
            <person name="Gibelin C."/>
            <person name="Gish J."/>
            <person name="Goldstein S."/>
            <person name="Gonzalez A.J."/>
            <person name="Green P.J."/>
            <person name="Hallab A."/>
            <person name="Hartog M."/>
            <person name="Hua A."/>
            <person name="Humphray S.J."/>
            <person name="Jeong D.H."/>
            <person name="Jing Y."/>
            <person name="Jocker A."/>
            <person name="Kenton S.M."/>
            <person name="Kim D.J."/>
            <person name="Klee K."/>
            <person name="Lai H."/>
            <person name="Lang C."/>
            <person name="Lin S."/>
            <person name="Macmil S.L."/>
            <person name="Magdelenat G."/>
            <person name="Matthews L."/>
            <person name="McCorrison J."/>
            <person name="Monaghan E.L."/>
            <person name="Mun J.H."/>
            <person name="Najar F.Z."/>
            <person name="Nicholson C."/>
            <person name="Noirot C."/>
            <person name="O'Bleness M."/>
            <person name="Paule C.R."/>
            <person name="Poulain J."/>
            <person name="Prion F."/>
            <person name="Qin B."/>
            <person name="Qu C."/>
            <person name="Retzel E.F."/>
            <person name="Riddle C."/>
            <person name="Sallet E."/>
            <person name="Samain S."/>
            <person name="Samson N."/>
            <person name="Sanders I."/>
            <person name="Saurat O."/>
            <person name="Scarpelli C."/>
            <person name="Schiex T."/>
            <person name="Segurens B."/>
            <person name="Severin A.J."/>
            <person name="Sherrier D.J."/>
            <person name="Shi R."/>
            <person name="Sims S."/>
            <person name="Singer S.R."/>
            <person name="Sinharoy S."/>
            <person name="Sterck L."/>
            <person name="Viollet A."/>
            <person name="Wang B.B."/>
            <person name="Wang K."/>
            <person name="Wang M."/>
            <person name="Wang X."/>
            <person name="Warfsmann J."/>
            <person name="Weissenbach J."/>
            <person name="White D.D."/>
            <person name="White J.D."/>
            <person name="Wiley G.B."/>
            <person name="Wincker P."/>
            <person name="Xing Y."/>
            <person name="Yang L."/>
            <person name="Yao Z."/>
            <person name="Ying F."/>
            <person name="Zhai J."/>
            <person name="Zhou L."/>
            <person name="Zuber A."/>
            <person name="Denarie J."/>
            <person name="Dixon R.A."/>
            <person name="May G.D."/>
            <person name="Schwartz D.C."/>
            <person name="Rogers J."/>
            <person name="Quetier F."/>
            <person name="Town C.D."/>
            <person name="Roe B.A."/>
        </authorList>
    </citation>
    <scope>NUCLEOTIDE SEQUENCE [LARGE SCALE GENOMIC DNA]</scope>
    <source>
        <strain evidence="5">A17</strain>
        <strain evidence="6 7">cv. Jemalong A17</strain>
    </source>
</reference>
<dbReference type="GO" id="GO:0043531">
    <property type="term" value="F:ADP binding"/>
    <property type="evidence" value="ECO:0007669"/>
    <property type="project" value="InterPro"/>
</dbReference>
<feature type="domain" description="TIR" evidence="4">
    <location>
        <begin position="1"/>
        <end position="162"/>
    </location>
</feature>
<dbReference type="AlphaFoldDB" id="A0A072UA30"/>
<dbReference type="InterPro" id="IPR036390">
    <property type="entry name" value="WH_DNA-bd_sf"/>
</dbReference>
<dbReference type="Pfam" id="PF07725">
    <property type="entry name" value="LRR_3"/>
    <property type="match status" value="1"/>
</dbReference>
<sequence>MFVEAGKKDPGKDSTTNTPTIIFKLRCNVKDDTNLKKGEHISSKLEQAIEGSHILIVIFSRNYASSTWCLQELAKIAEYFEVSGQTVLPIFYDASPSAVRKQSGDYEKAFQKHEERFKENLEEVQRWRGALTQVANLSGWDMKDKPEYAEIGKIIKKLTCLLGNKTSTLPGNIVGMHSRVEELENLLNLDSDDDVRVVGICGMGGIGKTTLAKALCPRISNQFARCCFIDDVSKIYRGYGPIEVQKQLLCQTLNEDNLQIWNHSMGSNLIQTRLCQIKSLVVLDNVDKVEQLDKLDITRECLGSGSRIIVISRDGHILREHGVDEIYEVRALDLNDALRLFCRKAFKSDDILSGYADLTYDVLKYADGIPLAIEVLGSFLYGRDVSEWRSALARLRENPMAEIMDVLRLSYDGLKDIEKEIFLDIACFFDRESETYVKKVLDFRGFHPEIGLRVLFDKSLITYGRFSTISMHRLLKELGRSIIKEKSPKEPRKWNRLWDHKDVHNVISEKMATENLEAIVMERCTENKAEVEAMTTLRAEALAKMTRLKLLKLRDLNFSGSLNFLSSELGYLYWEKYPFTCLPSSFQPDKLVELILRSSNIRQLWKGTKPLHNLTHIDLSHSKNLIMMPSFLKIPNLESLNLAGCIKLVQIDPSIGILTKLFELNLRGCKNLVNIPNSIFSLSSLIHLNLSGCPILLNNKLLKRQRQVENLKMLDDNKESTTQYQSTSCIHKVLKRHFGFSIFRKREDSIGLLLPSLSHFSYLQFLDISFCNLLQIPDAIGWLHCLEILRLGGNRFVTLPPSIEELSKLRKLNLNHCKQLKYLPELPSITALPIIEDILDYSGLYIFDCPSLIDTKCCYRMAFSWMVKLLQVHVKSNLPIGAIDIIIPRTQIPMWCSTQNVGSSIRMDPLPIMREKNCIGVACCLTFVAHDDPNSLGEGIKRLSWFGLGFQDEPAGMSSFNYIPVHVEKDLITVDLDHLLLRFISKEHFKSETLDFDISSGLELAAEVGKVPGLRVKVKSCGYRWIFEEDLEQLNPRK</sequence>
<reference evidence="6" key="3">
    <citation type="submission" date="2015-04" db="UniProtKB">
        <authorList>
            <consortium name="EnsemblPlants"/>
        </authorList>
    </citation>
    <scope>IDENTIFICATION</scope>
    <source>
        <strain evidence="6">cv. Jemalong A17</strain>
    </source>
</reference>
<dbReference type="InterPro" id="IPR027417">
    <property type="entry name" value="P-loop_NTPase"/>
</dbReference>
<dbReference type="InterPro" id="IPR044974">
    <property type="entry name" value="Disease_R_plants"/>
</dbReference>
<evidence type="ECO:0000256" key="3">
    <source>
        <dbReference type="ARBA" id="ARBA00022821"/>
    </source>
</evidence>
<evidence type="ECO:0000313" key="6">
    <source>
        <dbReference type="EnsemblPlants" id="KEH25938"/>
    </source>
</evidence>
<evidence type="ECO:0000313" key="5">
    <source>
        <dbReference type="EMBL" id="KEH25938.1"/>
    </source>
</evidence>
<reference evidence="5 7" key="2">
    <citation type="journal article" date="2014" name="BMC Genomics">
        <title>An improved genome release (version Mt4.0) for the model legume Medicago truncatula.</title>
        <authorList>
            <person name="Tang H."/>
            <person name="Krishnakumar V."/>
            <person name="Bidwell S."/>
            <person name="Rosen B."/>
            <person name="Chan A."/>
            <person name="Zhou S."/>
            <person name="Gentzbittel L."/>
            <person name="Childs K.L."/>
            <person name="Yandell M."/>
            <person name="Gundlach H."/>
            <person name="Mayer K.F."/>
            <person name="Schwartz D.C."/>
            <person name="Town C.D."/>
        </authorList>
    </citation>
    <scope>GENOME REANNOTATION</scope>
    <source>
        <strain evidence="5">A17</strain>
        <strain evidence="6 7">cv. Jemalong A17</strain>
    </source>
</reference>
<dbReference type="PANTHER" id="PTHR11017:SF259">
    <property type="entry name" value="ADP-RIBOSYL CYCLASE_CYCLIC ADP-RIBOSE HYDROLASE"/>
    <property type="match status" value="1"/>
</dbReference>
<organism evidence="5 7">
    <name type="scientific">Medicago truncatula</name>
    <name type="common">Barrel medic</name>
    <name type="synonym">Medicago tribuloides</name>
    <dbReference type="NCBI Taxonomy" id="3880"/>
    <lineage>
        <taxon>Eukaryota</taxon>
        <taxon>Viridiplantae</taxon>
        <taxon>Streptophyta</taxon>
        <taxon>Embryophyta</taxon>
        <taxon>Tracheophyta</taxon>
        <taxon>Spermatophyta</taxon>
        <taxon>Magnoliopsida</taxon>
        <taxon>eudicotyledons</taxon>
        <taxon>Gunneridae</taxon>
        <taxon>Pentapetalae</taxon>
        <taxon>rosids</taxon>
        <taxon>fabids</taxon>
        <taxon>Fabales</taxon>
        <taxon>Fabaceae</taxon>
        <taxon>Papilionoideae</taxon>
        <taxon>50 kb inversion clade</taxon>
        <taxon>NPAAA clade</taxon>
        <taxon>Hologalegina</taxon>
        <taxon>IRL clade</taxon>
        <taxon>Trifolieae</taxon>
        <taxon>Medicago</taxon>
    </lineage>
</organism>
<dbReference type="Pfam" id="PF23282">
    <property type="entry name" value="WHD_ROQ1"/>
    <property type="match status" value="1"/>
</dbReference>
<dbReference type="Pfam" id="PF00931">
    <property type="entry name" value="NB-ARC"/>
    <property type="match status" value="1"/>
</dbReference>
<dbReference type="SUPFAM" id="SSF46785">
    <property type="entry name" value="Winged helix' DNA-binding domain"/>
    <property type="match status" value="1"/>
</dbReference>
<evidence type="ECO:0000256" key="2">
    <source>
        <dbReference type="ARBA" id="ARBA00022737"/>
    </source>
</evidence>
<evidence type="ECO:0000256" key="1">
    <source>
        <dbReference type="ARBA" id="ARBA00022614"/>
    </source>
</evidence>
<dbReference type="Gene3D" id="3.40.50.300">
    <property type="entry name" value="P-loop containing nucleotide triphosphate hydrolases"/>
    <property type="match status" value="1"/>
</dbReference>
<gene>
    <name evidence="5" type="ordered locus">MTR_6g038090</name>
</gene>
<evidence type="ECO:0000259" key="4">
    <source>
        <dbReference type="PROSITE" id="PS50104"/>
    </source>
</evidence>
<name>A0A072UA30_MEDTR</name>
<dbReference type="PRINTS" id="PR00364">
    <property type="entry name" value="DISEASERSIST"/>
</dbReference>
<dbReference type="SUPFAM" id="SSF52200">
    <property type="entry name" value="Toll/Interleukin receptor TIR domain"/>
    <property type="match status" value="1"/>
</dbReference>
<dbReference type="InterPro" id="IPR032675">
    <property type="entry name" value="LRR_dom_sf"/>
</dbReference>
<dbReference type="Gene3D" id="3.80.10.10">
    <property type="entry name" value="Ribonuclease Inhibitor"/>
    <property type="match status" value="2"/>
</dbReference>
<dbReference type="Pfam" id="PF01582">
    <property type="entry name" value="TIR"/>
    <property type="match status" value="1"/>
</dbReference>
<dbReference type="GO" id="GO:0007165">
    <property type="term" value="P:signal transduction"/>
    <property type="evidence" value="ECO:0007669"/>
    <property type="project" value="InterPro"/>
</dbReference>
<dbReference type="SUPFAM" id="SSF52058">
    <property type="entry name" value="L domain-like"/>
    <property type="match status" value="1"/>
</dbReference>
<dbReference type="EnsemblPlants" id="KEH25938">
    <property type="protein sequence ID" value="KEH25938"/>
    <property type="gene ID" value="MTR_6g038090"/>
</dbReference>
<keyword evidence="7" id="KW-1185">Reference proteome</keyword>
<proteinExistence type="predicted"/>
<keyword evidence="3" id="KW-0611">Plant defense</keyword>
<dbReference type="HOGENOM" id="CLU_001561_0_2_1"/>
<dbReference type="EMBL" id="CM001222">
    <property type="protein sequence ID" value="KEH25938.1"/>
    <property type="molecule type" value="Genomic_DNA"/>
</dbReference>
<keyword evidence="1" id="KW-0433">Leucine-rich repeat</keyword>